<dbReference type="SUPFAM" id="SSF56112">
    <property type="entry name" value="Protein kinase-like (PK-like)"/>
    <property type="match status" value="1"/>
</dbReference>
<gene>
    <name evidence="9" type="ORF">FISHEDRAFT_36716</name>
</gene>
<keyword evidence="10" id="KW-1185">Reference proteome</keyword>
<keyword evidence="4" id="KW-0547">Nucleotide-binding</keyword>
<feature type="region of interest" description="Disordered" evidence="7">
    <location>
        <begin position="1"/>
        <end position="21"/>
    </location>
</feature>
<dbReference type="PANTHER" id="PTHR44167:SF23">
    <property type="entry name" value="CDC7 KINASE, ISOFORM A-RELATED"/>
    <property type="match status" value="1"/>
</dbReference>
<dbReference type="InterPro" id="IPR008271">
    <property type="entry name" value="Ser/Thr_kinase_AS"/>
</dbReference>
<dbReference type="SMART" id="SM00220">
    <property type="entry name" value="S_TKc"/>
    <property type="match status" value="1"/>
</dbReference>
<dbReference type="PANTHER" id="PTHR44167">
    <property type="entry name" value="OVARIAN-SPECIFIC SERINE/THREONINE-PROTEIN KINASE LOK-RELATED"/>
    <property type="match status" value="1"/>
</dbReference>
<dbReference type="EC" id="2.7.11.1" evidence="1"/>
<evidence type="ECO:0000313" key="10">
    <source>
        <dbReference type="Proteomes" id="UP000054144"/>
    </source>
</evidence>
<keyword evidence="3" id="KW-0808">Transferase</keyword>
<sequence length="519" mass="58686">MEADEGEEEQDGFTDLIAGTDEEVSLSLRPQEDQKEILQEIQDLEALVPQLTANYRIVDRLGSGTFSSVYKAVDLNYDKYYNAPWHGNHPAASSAYYQSVTHPPRTKVFVAVKRIYVTSSAERIRNEIAIMEECRGCRHISQLITAFRQADQVVVLMPYHRNEDFRDLYHTLPIAAVKMYFRCLFRALRDIHARGIIHRDVKPANFLFDPRTGIGTLCDFGLASRMTELFAHGTCLHTGATSKKPNGEIKNYERDWLNAKQRDARTRSVGAPDKVGYPQNDTRPHAKANRAGTRGFRAPEVLLKCGQQTGAIDIWAAGMILLFFLTQKFPLMNSSDDVEALVEIATIIGRRKMEKAAALHNRLFVSNVPSITLDGMSWTEFVKKQNENLYEPPDPDIRYYPYYTPEIDHALSLVEALLEPRSVMRLTAAEALRHPFLREPSAPGSSKPFVDDDEFFPHPPGQGKCGKYHSRDTVTEEWYAKVWVEGAHGGGRWVMKNVSAGECLAIGNMPCQLHRNVKL</sequence>
<evidence type="ECO:0000313" key="9">
    <source>
        <dbReference type="EMBL" id="KIY51664.1"/>
    </source>
</evidence>
<dbReference type="InterPro" id="IPR000719">
    <property type="entry name" value="Prot_kinase_dom"/>
</dbReference>
<proteinExistence type="predicted"/>
<feature type="compositionally biased region" description="Acidic residues" evidence="7">
    <location>
        <begin position="1"/>
        <end position="12"/>
    </location>
</feature>
<name>A0A0D7AIR9_9AGAR</name>
<dbReference type="EMBL" id="KN881649">
    <property type="protein sequence ID" value="KIY51664.1"/>
    <property type="molecule type" value="Genomic_DNA"/>
</dbReference>
<feature type="domain" description="Protein kinase" evidence="8">
    <location>
        <begin position="55"/>
        <end position="437"/>
    </location>
</feature>
<evidence type="ECO:0000256" key="4">
    <source>
        <dbReference type="ARBA" id="ARBA00022741"/>
    </source>
</evidence>
<evidence type="ECO:0000256" key="1">
    <source>
        <dbReference type="ARBA" id="ARBA00012513"/>
    </source>
</evidence>
<feature type="region of interest" description="Disordered" evidence="7">
    <location>
        <begin position="263"/>
        <end position="291"/>
    </location>
</feature>
<dbReference type="AlphaFoldDB" id="A0A0D7AIR9"/>
<evidence type="ECO:0000256" key="7">
    <source>
        <dbReference type="SAM" id="MobiDB-lite"/>
    </source>
</evidence>
<dbReference type="CDD" id="cd14019">
    <property type="entry name" value="STKc_Cdc7"/>
    <property type="match status" value="1"/>
</dbReference>
<reference evidence="9 10" key="1">
    <citation type="journal article" date="2015" name="Fungal Genet. Biol.">
        <title>Evolution of novel wood decay mechanisms in Agaricales revealed by the genome sequences of Fistulina hepatica and Cylindrobasidium torrendii.</title>
        <authorList>
            <person name="Floudas D."/>
            <person name="Held B.W."/>
            <person name="Riley R."/>
            <person name="Nagy L.G."/>
            <person name="Koehler G."/>
            <person name="Ransdell A.S."/>
            <person name="Younus H."/>
            <person name="Chow J."/>
            <person name="Chiniquy J."/>
            <person name="Lipzen A."/>
            <person name="Tritt A."/>
            <person name="Sun H."/>
            <person name="Haridas S."/>
            <person name="LaButti K."/>
            <person name="Ohm R.A."/>
            <person name="Kues U."/>
            <person name="Blanchette R.A."/>
            <person name="Grigoriev I.V."/>
            <person name="Minto R.E."/>
            <person name="Hibbett D.S."/>
        </authorList>
    </citation>
    <scope>NUCLEOTIDE SEQUENCE [LARGE SCALE GENOMIC DNA]</scope>
    <source>
        <strain evidence="9 10">ATCC 64428</strain>
    </source>
</reference>
<dbReference type="GO" id="GO:0004674">
    <property type="term" value="F:protein serine/threonine kinase activity"/>
    <property type="evidence" value="ECO:0007669"/>
    <property type="project" value="UniProtKB-KW"/>
</dbReference>
<dbReference type="Proteomes" id="UP000054144">
    <property type="component" value="Unassembled WGS sequence"/>
</dbReference>
<dbReference type="Gene3D" id="3.30.200.20">
    <property type="entry name" value="Phosphorylase Kinase, domain 1"/>
    <property type="match status" value="1"/>
</dbReference>
<keyword evidence="5 9" id="KW-0418">Kinase</keyword>
<accession>A0A0D7AIR9</accession>
<organism evidence="9 10">
    <name type="scientific">Fistulina hepatica ATCC 64428</name>
    <dbReference type="NCBI Taxonomy" id="1128425"/>
    <lineage>
        <taxon>Eukaryota</taxon>
        <taxon>Fungi</taxon>
        <taxon>Dikarya</taxon>
        <taxon>Basidiomycota</taxon>
        <taxon>Agaricomycotina</taxon>
        <taxon>Agaricomycetes</taxon>
        <taxon>Agaricomycetidae</taxon>
        <taxon>Agaricales</taxon>
        <taxon>Fistulinaceae</taxon>
        <taxon>Fistulina</taxon>
    </lineage>
</organism>
<dbReference type="PROSITE" id="PS50011">
    <property type="entry name" value="PROTEIN_KINASE_DOM"/>
    <property type="match status" value="1"/>
</dbReference>
<protein>
    <recommendedName>
        <fullName evidence="1">non-specific serine/threonine protein kinase</fullName>
        <ecNumber evidence="1">2.7.11.1</ecNumber>
    </recommendedName>
</protein>
<dbReference type="GO" id="GO:0005634">
    <property type="term" value="C:nucleus"/>
    <property type="evidence" value="ECO:0007669"/>
    <property type="project" value="TreeGrafter"/>
</dbReference>
<evidence type="ECO:0000256" key="3">
    <source>
        <dbReference type="ARBA" id="ARBA00022679"/>
    </source>
</evidence>
<dbReference type="GO" id="GO:0044773">
    <property type="term" value="P:mitotic DNA damage checkpoint signaling"/>
    <property type="evidence" value="ECO:0007669"/>
    <property type="project" value="TreeGrafter"/>
</dbReference>
<dbReference type="OrthoDB" id="10020333at2759"/>
<evidence type="ECO:0000256" key="2">
    <source>
        <dbReference type="ARBA" id="ARBA00022527"/>
    </source>
</evidence>
<keyword evidence="6" id="KW-0067">ATP-binding</keyword>
<dbReference type="InterPro" id="IPR011009">
    <property type="entry name" value="Kinase-like_dom_sf"/>
</dbReference>
<keyword evidence="2" id="KW-0723">Serine/threonine-protein kinase</keyword>
<dbReference type="PROSITE" id="PS00108">
    <property type="entry name" value="PROTEIN_KINASE_ST"/>
    <property type="match status" value="1"/>
</dbReference>
<evidence type="ECO:0000256" key="5">
    <source>
        <dbReference type="ARBA" id="ARBA00022777"/>
    </source>
</evidence>
<dbReference type="Gene3D" id="1.10.510.10">
    <property type="entry name" value="Transferase(Phosphotransferase) domain 1"/>
    <property type="match status" value="1"/>
</dbReference>
<dbReference type="Pfam" id="PF00069">
    <property type="entry name" value="Pkinase"/>
    <property type="match status" value="2"/>
</dbReference>
<evidence type="ECO:0000259" key="8">
    <source>
        <dbReference type="PROSITE" id="PS50011"/>
    </source>
</evidence>
<evidence type="ECO:0000256" key="6">
    <source>
        <dbReference type="ARBA" id="ARBA00022840"/>
    </source>
</evidence>
<dbReference type="GO" id="GO:0005524">
    <property type="term" value="F:ATP binding"/>
    <property type="evidence" value="ECO:0007669"/>
    <property type="project" value="UniProtKB-KW"/>
</dbReference>